<keyword evidence="4" id="KW-1003">Cell membrane</keyword>
<gene>
    <name evidence="13" type="ORF">BMR96_08065</name>
</gene>
<evidence type="ECO:0000256" key="4">
    <source>
        <dbReference type="ARBA" id="ARBA00022475"/>
    </source>
</evidence>
<dbReference type="eggNOG" id="COG0642">
    <property type="taxonomic scope" value="Bacteria"/>
</dbReference>
<dbReference type="GO" id="GO:0004721">
    <property type="term" value="F:phosphoprotein phosphatase activity"/>
    <property type="evidence" value="ECO:0007669"/>
    <property type="project" value="TreeGrafter"/>
</dbReference>
<keyword evidence="6 11" id="KW-0812">Transmembrane</keyword>
<evidence type="ECO:0000256" key="3">
    <source>
        <dbReference type="ARBA" id="ARBA00012438"/>
    </source>
</evidence>
<dbReference type="InterPro" id="IPR036890">
    <property type="entry name" value="HATPase_C_sf"/>
</dbReference>
<keyword evidence="10 11" id="KW-0472">Membrane</keyword>
<keyword evidence="5" id="KW-0808">Transferase</keyword>
<proteinExistence type="predicted"/>
<dbReference type="EMBL" id="MPLS01000032">
    <property type="protein sequence ID" value="ORI97288.1"/>
    <property type="molecule type" value="Genomic_DNA"/>
</dbReference>
<organism evidence="13 14">
    <name type="scientific">Leuconostoc pseudomesenteroides</name>
    <dbReference type="NCBI Taxonomy" id="33968"/>
    <lineage>
        <taxon>Bacteria</taxon>
        <taxon>Bacillati</taxon>
        <taxon>Bacillota</taxon>
        <taxon>Bacilli</taxon>
        <taxon>Lactobacillales</taxon>
        <taxon>Lactobacillaceae</taxon>
        <taxon>Leuconostoc</taxon>
    </lineage>
</organism>
<dbReference type="AlphaFoldDB" id="A0A1X0VC57"/>
<dbReference type="Gene3D" id="3.30.565.10">
    <property type="entry name" value="Histidine kinase-like ATPase, C-terminal domain"/>
    <property type="match status" value="1"/>
</dbReference>
<feature type="transmembrane region" description="Helical" evidence="11">
    <location>
        <begin position="47"/>
        <end position="67"/>
    </location>
</feature>
<evidence type="ECO:0000256" key="1">
    <source>
        <dbReference type="ARBA" id="ARBA00000085"/>
    </source>
</evidence>
<dbReference type="PANTHER" id="PTHR45453:SF2">
    <property type="entry name" value="HISTIDINE KINASE"/>
    <property type="match status" value="1"/>
</dbReference>
<evidence type="ECO:0000313" key="13">
    <source>
        <dbReference type="EMBL" id="ORI97288.1"/>
    </source>
</evidence>
<evidence type="ECO:0000256" key="2">
    <source>
        <dbReference type="ARBA" id="ARBA00004651"/>
    </source>
</evidence>
<evidence type="ECO:0000256" key="5">
    <source>
        <dbReference type="ARBA" id="ARBA00022679"/>
    </source>
</evidence>
<dbReference type="InterPro" id="IPR005467">
    <property type="entry name" value="His_kinase_dom"/>
</dbReference>
<comment type="subcellular location">
    <subcellularLocation>
        <location evidence="2">Cell membrane</location>
        <topology evidence="2">Multi-pass membrane protein</topology>
    </subcellularLocation>
</comment>
<sequence length="343" mass="39517">MIKKCLQSIWLFLLDYWYFYLLFVSIFGALFWSVVMRSLDIDAVIDALYVGLYFLIGMTFILFWRWFQTRKILKNVLSDERLSVDNLSLPATSSAAHLYQNLLKQQAIRQKKALATQVNAMQDIQDYYAMWAHQIKVPLSVLDLMNQTDTIEKYETSNQLLIVNQYLNMMLQFIRLKNLHQDLTFKPIHLQAIVRDVIKSYKLFFIRQNLSVSITGEDFTVVSDSKWIQFVLEQIIFNAIKYTSQGCIQVIFENHHQVVIKDTGIGIAASDLPRLFDKGYTGLNGRLENNSSGLGLFMVKQILSELGHDIKIASVVGSGTTVTIDFKQTKTQPYETVSFSDEV</sequence>
<dbReference type="GO" id="GO:0000155">
    <property type="term" value="F:phosphorelay sensor kinase activity"/>
    <property type="evidence" value="ECO:0007669"/>
    <property type="project" value="TreeGrafter"/>
</dbReference>
<evidence type="ECO:0000256" key="11">
    <source>
        <dbReference type="SAM" id="Phobius"/>
    </source>
</evidence>
<dbReference type="Pfam" id="PF02518">
    <property type="entry name" value="HATPase_c"/>
    <property type="match status" value="1"/>
</dbReference>
<keyword evidence="9" id="KW-0902">Two-component regulatory system</keyword>
<dbReference type="GO" id="GO:0016036">
    <property type="term" value="P:cellular response to phosphate starvation"/>
    <property type="evidence" value="ECO:0007669"/>
    <property type="project" value="TreeGrafter"/>
</dbReference>
<comment type="catalytic activity">
    <reaction evidence="1">
        <text>ATP + protein L-histidine = ADP + protein N-phospho-L-histidine.</text>
        <dbReference type="EC" id="2.7.13.3"/>
    </reaction>
</comment>
<dbReference type="InterPro" id="IPR003594">
    <property type="entry name" value="HATPase_dom"/>
</dbReference>
<keyword evidence="7 13" id="KW-0418">Kinase</keyword>
<evidence type="ECO:0000256" key="10">
    <source>
        <dbReference type="ARBA" id="ARBA00023136"/>
    </source>
</evidence>
<dbReference type="STRING" id="33968.BMS77_07350"/>
<dbReference type="PRINTS" id="PR00344">
    <property type="entry name" value="BCTRLSENSOR"/>
</dbReference>
<dbReference type="InterPro" id="IPR050351">
    <property type="entry name" value="BphY/WalK/GraS-like"/>
</dbReference>
<reference evidence="13 14" key="1">
    <citation type="journal article" date="2017" name="Front. Microbiol.">
        <title>Genomic Characterization of Dairy Associated Leuconostoc Species and Diversity of Leuconostocs in Undefined Mixed Mesophilic Starter Cultures.</title>
        <authorList>
            <person name="Frantzen C.A."/>
            <person name="Kot W."/>
            <person name="Pedersen T.B."/>
            <person name="Ardo Y.M."/>
            <person name="Broadbent J.R."/>
            <person name="Neve H."/>
            <person name="Hansen L.H."/>
            <person name="Dal Bello F."/>
            <person name="Ostlie H.M."/>
            <person name="Kleppen H.P."/>
            <person name="Vogensen F.K."/>
            <person name="Holo H."/>
        </authorList>
    </citation>
    <scope>NUCLEOTIDE SEQUENCE [LARGE SCALE GENOMIC DNA]</scope>
    <source>
        <strain evidence="13 14">LMGCF08</strain>
    </source>
</reference>
<evidence type="ECO:0000256" key="7">
    <source>
        <dbReference type="ARBA" id="ARBA00022777"/>
    </source>
</evidence>
<comment type="caution">
    <text evidence="13">The sequence shown here is derived from an EMBL/GenBank/DDBJ whole genome shotgun (WGS) entry which is preliminary data.</text>
</comment>
<dbReference type="PANTHER" id="PTHR45453">
    <property type="entry name" value="PHOSPHATE REGULON SENSOR PROTEIN PHOR"/>
    <property type="match status" value="1"/>
</dbReference>
<dbReference type="Proteomes" id="UP000192288">
    <property type="component" value="Unassembled WGS sequence"/>
</dbReference>
<accession>A0A1X0VC57</accession>
<evidence type="ECO:0000256" key="8">
    <source>
        <dbReference type="ARBA" id="ARBA00022989"/>
    </source>
</evidence>
<dbReference type="GO" id="GO:0005886">
    <property type="term" value="C:plasma membrane"/>
    <property type="evidence" value="ECO:0007669"/>
    <property type="project" value="UniProtKB-SubCell"/>
</dbReference>
<feature type="domain" description="Histidine kinase" evidence="12">
    <location>
        <begin position="130"/>
        <end position="330"/>
    </location>
</feature>
<feature type="transmembrane region" description="Helical" evidence="11">
    <location>
        <begin position="16"/>
        <end position="35"/>
    </location>
</feature>
<evidence type="ECO:0000313" key="14">
    <source>
        <dbReference type="Proteomes" id="UP000192288"/>
    </source>
</evidence>
<dbReference type="PROSITE" id="PS50109">
    <property type="entry name" value="HIS_KIN"/>
    <property type="match status" value="1"/>
</dbReference>
<evidence type="ECO:0000256" key="6">
    <source>
        <dbReference type="ARBA" id="ARBA00022692"/>
    </source>
</evidence>
<protein>
    <recommendedName>
        <fullName evidence="3">histidine kinase</fullName>
        <ecNumber evidence="3">2.7.13.3</ecNumber>
    </recommendedName>
</protein>
<evidence type="ECO:0000259" key="12">
    <source>
        <dbReference type="PROSITE" id="PS50109"/>
    </source>
</evidence>
<dbReference type="SMART" id="SM00387">
    <property type="entry name" value="HATPase_c"/>
    <property type="match status" value="1"/>
</dbReference>
<name>A0A1X0VC57_LEUPS</name>
<dbReference type="SUPFAM" id="SSF55874">
    <property type="entry name" value="ATPase domain of HSP90 chaperone/DNA topoisomerase II/histidine kinase"/>
    <property type="match status" value="1"/>
</dbReference>
<dbReference type="InterPro" id="IPR004358">
    <property type="entry name" value="Sig_transdc_His_kin-like_C"/>
</dbReference>
<evidence type="ECO:0000256" key="9">
    <source>
        <dbReference type="ARBA" id="ARBA00023012"/>
    </source>
</evidence>
<keyword evidence="8 11" id="KW-1133">Transmembrane helix</keyword>
<dbReference type="EC" id="2.7.13.3" evidence="3"/>